<name>A0AA38SMH9_9ASTR</name>
<dbReference type="PANTHER" id="PTHR33325:SF11">
    <property type="entry name" value="COLD SHOCK DOMAIN-CONTAINING PROTEIN 4-LIKE"/>
    <property type="match status" value="1"/>
</dbReference>
<dbReference type="EMBL" id="JARYMX010000008">
    <property type="protein sequence ID" value="KAJ9539141.1"/>
    <property type="molecule type" value="Genomic_DNA"/>
</dbReference>
<organism evidence="1 2">
    <name type="scientific">Centaurea solstitialis</name>
    <name type="common">yellow star-thistle</name>
    <dbReference type="NCBI Taxonomy" id="347529"/>
    <lineage>
        <taxon>Eukaryota</taxon>
        <taxon>Viridiplantae</taxon>
        <taxon>Streptophyta</taxon>
        <taxon>Embryophyta</taxon>
        <taxon>Tracheophyta</taxon>
        <taxon>Spermatophyta</taxon>
        <taxon>Magnoliopsida</taxon>
        <taxon>eudicotyledons</taxon>
        <taxon>Gunneridae</taxon>
        <taxon>Pentapetalae</taxon>
        <taxon>asterids</taxon>
        <taxon>campanulids</taxon>
        <taxon>Asterales</taxon>
        <taxon>Asteraceae</taxon>
        <taxon>Carduoideae</taxon>
        <taxon>Cardueae</taxon>
        <taxon>Centaureinae</taxon>
        <taxon>Centaurea</taxon>
    </lineage>
</organism>
<protein>
    <submittedName>
        <fullName evidence="1">Uncharacterized protein</fullName>
    </submittedName>
</protein>
<gene>
    <name evidence="1" type="ORF">OSB04_031874</name>
</gene>
<proteinExistence type="predicted"/>
<dbReference type="Proteomes" id="UP001172457">
    <property type="component" value="Chromosome 8"/>
</dbReference>
<dbReference type="PANTHER" id="PTHR33325">
    <property type="entry name" value="ZINC FINGER, CCHC-TYPE-RELATED"/>
    <property type="match status" value="1"/>
</dbReference>
<sequence length="162" mass="18076">MSVNTKPNISPFPILNDTIDSSAVNWFAFFSNIRSTQLGEISTKLLTKMESVTAKSSGEENPATSKKLRGRLVGGIEQSGMGMIMKTAITDEEMLEKTFSTFHASNMLLQQQYRERGFKKYCDLISCLLVAKQNNELLMKNHETRPTGIAPFPEANVATYND</sequence>
<comment type="caution">
    <text evidence="1">The sequence shown here is derived from an EMBL/GenBank/DDBJ whole genome shotgun (WGS) entry which is preliminary data.</text>
</comment>
<accession>A0AA38SMH9</accession>
<evidence type="ECO:0000313" key="1">
    <source>
        <dbReference type="EMBL" id="KAJ9539141.1"/>
    </source>
</evidence>
<keyword evidence="2" id="KW-1185">Reference proteome</keyword>
<evidence type="ECO:0000313" key="2">
    <source>
        <dbReference type="Proteomes" id="UP001172457"/>
    </source>
</evidence>
<dbReference type="AlphaFoldDB" id="A0AA38SMH9"/>
<reference evidence="1" key="1">
    <citation type="submission" date="2023-03" db="EMBL/GenBank/DDBJ databases">
        <title>Chromosome-scale reference genome and RAD-based genetic map of yellow starthistle (Centaurea solstitialis) reveal putative structural variation and QTLs associated with invader traits.</title>
        <authorList>
            <person name="Reatini B."/>
            <person name="Cang F.A."/>
            <person name="Jiang Q."/>
            <person name="Mckibben M.T.W."/>
            <person name="Barker M.S."/>
            <person name="Rieseberg L.H."/>
            <person name="Dlugosch K.M."/>
        </authorList>
    </citation>
    <scope>NUCLEOTIDE SEQUENCE</scope>
    <source>
        <strain evidence="1">CAN-66</strain>
        <tissue evidence="1">Leaf</tissue>
    </source>
</reference>